<evidence type="ECO:0008006" key="3">
    <source>
        <dbReference type="Google" id="ProtNLM"/>
    </source>
</evidence>
<evidence type="ECO:0000313" key="2">
    <source>
        <dbReference type="Proteomes" id="UP000800036"/>
    </source>
</evidence>
<dbReference type="PANTHER" id="PTHR37540">
    <property type="entry name" value="TRANSCRIPTION FACTOR (ACR-2), PUTATIVE-RELATED-RELATED"/>
    <property type="match status" value="1"/>
</dbReference>
<dbReference type="PANTHER" id="PTHR37540:SF9">
    <property type="entry name" value="ZN(2)-C6 FUNGAL-TYPE DOMAIN-CONTAINING PROTEIN"/>
    <property type="match status" value="1"/>
</dbReference>
<accession>A0A6A5UGP1</accession>
<keyword evidence="2" id="KW-1185">Reference proteome</keyword>
<name>A0A6A5UGP1_9PLEO</name>
<reference evidence="1" key="1">
    <citation type="journal article" date="2020" name="Stud. Mycol.">
        <title>101 Dothideomycetes genomes: a test case for predicting lifestyles and emergence of pathogens.</title>
        <authorList>
            <person name="Haridas S."/>
            <person name="Albert R."/>
            <person name="Binder M."/>
            <person name="Bloem J."/>
            <person name="Labutti K."/>
            <person name="Salamov A."/>
            <person name="Andreopoulos B."/>
            <person name="Baker S."/>
            <person name="Barry K."/>
            <person name="Bills G."/>
            <person name="Bluhm B."/>
            <person name="Cannon C."/>
            <person name="Castanera R."/>
            <person name="Culley D."/>
            <person name="Daum C."/>
            <person name="Ezra D."/>
            <person name="Gonzalez J."/>
            <person name="Henrissat B."/>
            <person name="Kuo A."/>
            <person name="Liang C."/>
            <person name="Lipzen A."/>
            <person name="Lutzoni F."/>
            <person name="Magnuson J."/>
            <person name="Mondo S."/>
            <person name="Nolan M."/>
            <person name="Ohm R."/>
            <person name="Pangilinan J."/>
            <person name="Park H.-J."/>
            <person name="Ramirez L."/>
            <person name="Alfaro M."/>
            <person name="Sun H."/>
            <person name="Tritt A."/>
            <person name="Yoshinaga Y."/>
            <person name="Zwiers L.-H."/>
            <person name="Turgeon B."/>
            <person name="Goodwin S."/>
            <person name="Spatafora J."/>
            <person name="Crous P."/>
            <person name="Grigoriev I."/>
        </authorList>
    </citation>
    <scope>NUCLEOTIDE SEQUENCE</scope>
    <source>
        <strain evidence="1">CBS 107.79</strain>
    </source>
</reference>
<dbReference type="OrthoDB" id="4158087at2759"/>
<proteinExistence type="predicted"/>
<dbReference type="EMBL" id="ML976812">
    <property type="protein sequence ID" value="KAF1964065.1"/>
    <property type="molecule type" value="Genomic_DNA"/>
</dbReference>
<dbReference type="Proteomes" id="UP000800036">
    <property type="component" value="Unassembled WGS sequence"/>
</dbReference>
<sequence>MEQTFCFVNGAQIDRSTKRQMRRHMMMGKNAGKTVQRRSKKELAWKSFEGKDNQSKKEILQRGNRDLDAVTLPVNRIGRWAQAHLHYYEPTSIYDNVLSGLAFPVELTPHFAEVISTYFLFISDKLYPVSLGISMESSKYTWIRVLMADEAAFHCNIAQMQACNELFLGDGEDSPMAMYHLSKTLEHVQARLQSAEALSDSTMSLVMALITQEQVRHQHEAASIHMDGLVGMIQLRGGLASLEGCLPVLLKACKTDLMYTLQREVAPRFHRDNMTAIKCTLASLHLPFDNETSHMLAQHSELDPRLQDVLGDVISTSTLFNDLPSTRKVDLYLYQEIFVSILYRLHAIPFHPNPNLPPTIGDAYHVGLTLFMMSLFLQHGRHRILQYSNVTRRLKDVLESMTLEQEDWLRFWLLMVEAVWVAEDEGTEWLVRMVGEQARKMGLETWKDARDAVLRYPWIGALHDEPGRLIWEKARFS</sequence>
<gene>
    <name evidence="1" type="ORF">BU23DRAFT_494060</name>
</gene>
<evidence type="ECO:0000313" key="1">
    <source>
        <dbReference type="EMBL" id="KAF1964065.1"/>
    </source>
</evidence>
<dbReference type="AlphaFoldDB" id="A0A6A5UGP1"/>
<organism evidence="1 2">
    <name type="scientific">Bimuria novae-zelandiae CBS 107.79</name>
    <dbReference type="NCBI Taxonomy" id="1447943"/>
    <lineage>
        <taxon>Eukaryota</taxon>
        <taxon>Fungi</taxon>
        <taxon>Dikarya</taxon>
        <taxon>Ascomycota</taxon>
        <taxon>Pezizomycotina</taxon>
        <taxon>Dothideomycetes</taxon>
        <taxon>Pleosporomycetidae</taxon>
        <taxon>Pleosporales</taxon>
        <taxon>Massarineae</taxon>
        <taxon>Didymosphaeriaceae</taxon>
        <taxon>Bimuria</taxon>
    </lineage>
</organism>
<protein>
    <recommendedName>
        <fullName evidence="3">Fungal-specific transcription factor domain-containing protein</fullName>
    </recommendedName>
</protein>